<evidence type="ECO:0000313" key="2">
    <source>
        <dbReference type="Proteomes" id="UP001348369"/>
    </source>
</evidence>
<name>A0ACD4ZN92_9ACTN</name>
<sequence length="631" mass="65155">MSQPPSQQPPQGGFGAPQDQPHGGPPGQGGPQSPQGGPQSPPPPAQPPQMPQPPQTPPGPPAAEPGYGYPQAAQPGYGYPQAGPPGQQQPGPYSQPGPYGQQPGPYHQPGPYGQQQPGPYNQPGPYGQQPGPYGGGYPPQQFPGPPTAPPGGGGGKNPFKGKPGVIVAAAVAGALVIGGGIWLAVGGDDSGDKPNVSKSEDARPSGSPTVDQGDGSGAGREAADDLNAGRKDGEAKIEWLQTNDVDLPRNGADVYGPWFAGDTVVKAMYRQVVGYSAADGKKKWTLSLPTEICAAPVASTATGKLVLGIKNGTTEKADCNQLQLVDLATGKGGWKKEIPETGAFDLLSDITVAISGDTVTAARTGAVNAFRVSDGKELFGKLPGNCQPYALTGGPKMIAAESCTGGGNQIQELDPTTGRAKWTYKLAADWDTDKVYSINPLVVSLKNDEKDTWSIVALNANGTPRSQIQGGNDKFAPKCGGGFIVFGQNLEGCVGVAADANTFYMATAPDNSGTSRTNEIVAFSLDTGKSTWRAKAPEGRTMTPLRMEGGNVLVYLDPTYDTGGAVATVAPTGGAPTTLLQHPASTAQIESSFYSPKYAYVDGRFYVMSGRVSASNDEEELKTKTMMAFGK</sequence>
<dbReference type="Proteomes" id="UP001348369">
    <property type="component" value="Chromosome"/>
</dbReference>
<protein>
    <submittedName>
        <fullName evidence="1">PQQ-like beta-propeller repeat protein</fullName>
    </submittedName>
</protein>
<evidence type="ECO:0000313" key="1">
    <source>
        <dbReference type="EMBL" id="WSB99649.1"/>
    </source>
</evidence>
<gene>
    <name evidence="1" type="ORF">OG835_23355</name>
</gene>
<accession>A0ACD4ZN92</accession>
<organism evidence="1 2">
    <name type="scientific">Streptomyces scopuliridis</name>
    <dbReference type="NCBI Taxonomy" id="452529"/>
    <lineage>
        <taxon>Bacteria</taxon>
        <taxon>Bacillati</taxon>
        <taxon>Actinomycetota</taxon>
        <taxon>Actinomycetes</taxon>
        <taxon>Kitasatosporales</taxon>
        <taxon>Streptomycetaceae</taxon>
        <taxon>Streptomyces</taxon>
    </lineage>
</organism>
<proteinExistence type="predicted"/>
<reference evidence="1" key="1">
    <citation type="submission" date="2022-10" db="EMBL/GenBank/DDBJ databases">
        <title>The complete genomes of actinobacterial strains from the NBC collection.</title>
        <authorList>
            <person name="Joergensen T.S."/>
            <person name="Alvarez Arevalo M."/>
            <person name="Sterndorff E.B."/>
            <person name="Faurdal D."/>
            <person name="Vuksanovic O."/>
            <person name="Mourched A.-S."/>
            <person name="Charusanti P."/>
            <person name="Shaw S."/>
            <person name="Blin K."/>
            <person name="Weber T."/>
        </authorList>
    </citation>
    <scope>NUCLEOTIDE SEQUENCE</scope>
    <source>
        <strain evidence="1">NBC 01771</strain>
    </source>
</reference>
<keyword evidence="2" id="KW-1185">Reference proteome</keyword>
<dbReference type="EMBL" id="CP109109">
    <property type="protein sequence ID" value="WSB99649.1"/>
    <property type="molecule type" value="Genomic_DNA"/>
</dbReference>